<keyword evidence="3" id="KW-0413">Isomerase</keyword>
<evidence type="ECO:0000256" key="1">
    <source>
        <dbReference type="SAM" id="MobiDB-lite"/>
    </source>
</evidence>
<organism evidence="3 4">
    <name type="scientific">Fukomys damarensis</name>
    <name type="common">Damaraland mole rat</name>
    <name type="synonym">Cryptomys damarensis</name>
    <dbReference type="NCBI Taxonomy" id="885580"/>
    <lineage>
        <taxon>Eukaryota</taxon>
        <taxon>Metazoa</taxon>
        <taxon>Chordata</taxon>
        <taxon>Craniata</taxon>
        <taxon>Vertebrata</taxon>
        <taxon>Euteleostomi</taxon>
        <taxon>Mammalia</taxon>
        <taxon>Eutheria</taxon>
        <taxon>Euarchontoglires</taxon>
        <taxon>Glires</taxon>
        <taxon>Rodentia</taxon>
        <taxon>Hystricomorpha</taxon>
        <taxon>Bathyergidae</taxon>
        <taxon>Fukomys</taxon>
    </lineage>
</organism>
<evidence type="ECO:0000259" key="2">
    <source>
        <dbReference type="Pfam" id="PF08070"/>
    </source>
</evidence>
<feature type="compositionally biased region" description="Polar residues" evidence="1">
    <location>
        <begin position="43"/>
        <end position="52"/>
    </location>
</feature>
<dbReference type="Pfam" id="PF08070">
    <property type="entry name" value="DTHCT"/>
    <property type="match status" value="1"/>
</dbReference>
<dbReference type="InterPro" id="IPR012542">
    <property type="entry name" value="DTHCT"/>
</dbReference>
<dbReference type="GO" id="GO:0016853">
    <property type="term" value="F:isomerase activity"/>
    <property type="evidence" value="ECO:0007669"/>
    <property type="project" value="UniProtKB-KW"/>
</dbReference>
<feature type="compositionally biased region" description="Basic residues" evidence="1">
    <location>
        <begin position="134"/>
        <end position="144"/>
    </location>
</feature>
<accession>A0A091DFV9</accession>
<evidence type="ECO:0000313" key="3">
    <source>
        <dbReference type="EMBL" id="KFO21651.1"/>
    </source>
</evidence>
<dbReference type="AlphaFoldDB" id="A0A091DFV9"/>
<sequence>MSVSGLQAEAAEDREPPANLAACTEATKPPPERNAAMKKTAAKGQSSASTAGTKKRAVPKGTKKDPSRNSEAPQKPDPAKTKYRCKRKPSTSDDSDSTFEKVFSRGATSKKSKAESDDVQMALDSSVAPQAKSMHAKKSIKSLQ</sequence>
<protein>
    <submittedName>
        <fullName evidence="3">DNA topoisomerase 2-alpha</fullName>
    </submittedName>
</protein>
<feature type="domain" description="DTHCT" evidence="2">
    <location>
        <begin position="57"/>
        <end position="141"/>
    </location>
</feature>
<evidence type="ECO:0000313" key="4">
    <source>
        <dbReference type="Proteomes" id="UP000028990"/>
    </source>
</evidence>
<dbReference type="Proteomes" id="UP000028990">
    <property type="component" value="Unassembled WGS sequence"/>
</dbReference>
<keyword evidence="4" id="KW-1185">Reference proteome</keyword>
<feature type="region of interest" description="Disordered" evidence="1">
    <location>
        <begin position="1"/>
        <end position="144"/>
    </location>
</feature>
<reference evidence="3 4" key="1">
    <citation type="submission" date="2013-11" db="EMBL/GenBank/DDBJ databases">
        <title>The Damaraland mole rat (Fukomys damarensis) genome and evolution of African mole rats.</title>
        <authorList>
            <person name="Gladyshev V.N."/>
            <person name="Fang X."/>
        </authorList>
    </citation>
    <scope>NUCLEOTIDE SEQUENCE [LARGE SCALE GENOMIC DNA]</scope>
    <source>
        <tissue evidence="3">Liver</tissue>
    </source>
</reference>
<dbReference type="EMBL" id="KN124321">
    <property type="protein sequence ID" value="KFO21651.1"/>
    <property type="molecule type" value="Genomic_DNA"/>
</dbReference>
<gene>
    <name evidence="3" type="ORF">H920_16955</name>
</gene>
<proteinExistence type="predicted"/>
<name>A0A091DFV9_FUKDA</name>